<dbReference type="PANTHER" id="PTHR48081:SF8">
    <property type="entry name" value="ALPHA_BETA HYDROLASE FOLD-3 DOMAIN-CONTAINING PROTEIN-RELATED"/>
    <property type="match status" value="1"/>
</dbReference>
<dbReference type="Proteomes" id="UP000269721">
    <property type="component" value="Unassembled WGS sequence"/>
</dbReference>
<protein>
    <submittedName>
        <fullName evidence="4">Alpha/Beta hydrolase protein</fullName>
    </submittedName>
</protein>
<dbReference type="Pfam" id="PF07859">
    <property type="entry name" value="Abhydrolase_3"/>
    <property type="match status" value="1"/>
</dbReference>
<dbReference type="SUPFAM" id="SSF53474">
    <property type="entry name" value="alpha/beta-Hydrolases"/>
    <property type="match status" value="1"/>
</dbReference>
<dbReference type="Gene3D" id="3.40.50.1820">
    <property type="entry name" value="alpha/beta hydrolase"/>
    <property type="match status" value="1"/>
</dbReference>
<dbReference type="InterPro" id="IPR050300">
    <property type="entry name" value="GDXG_lipolytic_enzyme"/>
</dbReference>
<gene>
    <name evidence="4" type="ORF">BDK51DRAFT_40049</name>
</gene>
<accession>A0A4P9VZC3</accession>
<sequence length="323" mass="33788">MPLSPEALTRFRAFLTGAIEGLGTPPHRSALADHAAHVLTEHPDVIHITDGPLDALLLSTGAAAGRSGRIERIREGDRVVLYLHGGGWCIGNEAFSLDFLKNLSAVLDTEGVDGATHFVVAAYPLAPENPFPASPHAVLEIYKAWWKIASSQIIIAGDSAGANLSIALLNQIASQPALGLSPPRAVIAISPAVDISLTKLDPPDADIVTQEVIRTFHAGYAGASADAADADARIEALAADPLASPVRAASTKGWVSDALVLVGGAEVFRGESVKFAGKLKADGAAVTLVVEDGMEHVWVSNRSDSEEGKKGLRDIARFIKALK</sequence>
<dbReference type="InterPro" id="IPR013094">
    <property type="entry name" value="AB_hydrolase_3"/>
</dbReference>
<comment type="similarity">
    <text evidence="1">Belongs to the 'GDXG' lipolytic enzyme family.</text>
</comment>
<dbReference type="InterPro" id="IPR002168">
    <property type="entry name" value="Lipase_GDXG_HIS_AS"/>
</dbReference>
<evidence type="ECO:0000259" key="3">
    <source>
        <dbReference type="Pfam" id="PF07859"/>
    </source>
</evidence>
<dbReference type="InterPro" id="IPR029058">
    <property type="entry name" value="AB_hydrolase_fold"/>
</dbReference>
<dbReference type="OrthoDB" id="408631at2759"/>
<dbReference type="GO" id="GO:0016787">
    <property type="term" value="F:hydrolase activity"/>
    <property type="evidence" value="ECO:0007669"/>
    <property type="project" value="UniProtKB-KW"/>
</dbReference>
<feature type="domain" description="Alpha/beta hydrolase fold-3" evidence="3">
    <location>
        <begin position="80"/>
        <end position="299"/>
    </location>
</feature>
<proteinExistence type="inferred from homology"/>
<organism evidence="4 5">
    <name type="scientific">Blyttiomyces helicus</name>
    <dbReference type="NCBI Taxonomy" id="388810"/>
    <lineage>
        <taxon>Eukaryota</taxon>
        <taxon>Fungi</taxon>
        <taxon>Fungi incertae sedis</taxon>
        <taxon>Chytridiomycota</taxon>
        <taxon>Chytridiomycota incertae sedis</taxon>
        <taxon>Chytridiomycetes</taxon>
        <taxon>Chytridiomycetes incertae sedis</taxon>
        <taxon>Blyttiomyces</taxon>
    </lineage>
</organism>
<reference evidence="5" key="1">
    <citation type="journal article" date="2018" name="Nat. Microbiol.">
        <title>Leveraging single-cell genomics to expand the fungal tree of life.</title>
        <authorList>
            <person name="Ahrendt S.R."/>
            <person name="Quandt C.A."/>
            <person name="Ciobanu D."/>
            <person name="Clum A."/>
            <person name="Salamov A."/>
            <person name="Andreopoulos B."/>
            <person name="Cheng J.F."/>
            <person name="Woyke T."/>
            <person name="Pelin A."/>
            <person name="Henrissat B."/>
            <person name="Reynolds N.K."/>
            <person name="Benny G.L."/>
            <person name="Smith M.E."/>
            <person name="James T.Y."/>
            <person name="Grigoriev I.V."/>
        </authorList>
    </citation>
    <scope>NUCLEOTIDE SEQUENCE [LARGE SCALE GENOMIC DNA]</scope>
</reference>
<name>A0A4P9VZC3_9FUNG</name>
<evidence type="ECO:0000313" key="5">
    <source>
        <dbReference type="Proteomes" id="UP000269721"/>
    </source>
</evidence>
<keyword evidence="5" id="KW-1185">Reference proteome</keyword>
<dbReference type="EMBL" id="ML000455">
    <property type="protein sequence ID" value="RKO84133.1"/>
    <property type="molecule type" value="Genomic_DNA"/>
</dbReference>
<dbReference type="AlphaFoldDB" id="A0A4P9VZC3"/>
<dbReference type="PROSITE" id="PS01173">
    <property type="entry name" value="LIPASE_GDXG_HIS"/>
    <property type="match status" value="1"/>
</dbReference>
<evidence type="ECO:0000313" key="4">
    <source>
        <dbReference type="EMBL" id="RKO84133.1"/>
    </source>
</evidence>
<evidence type="ECO:0000256" key="2">
    <source>
        <dbReference type="ARBA" id="ARBA00022801"/>
    </source>
</evidence>
<keyword evidence="2 4" id="KW-0378">Hydrolase</keyword>
<dbReference type="PANTHER" id="PTHR48081">
    <property type="entry name" value="AB HYDROLASE SUPERFAMILY PROTEIN C4A8.06C"/>
    <property type="match status" value="1"/>
</dbReference>
<evidence type="ECO:0000256" key="1">
    <source>
        <dbReference type="ARBA" id="ARBA00010515"/>
    </source>
</evidence>